<protein>
    <recommendedName>
        <fullName evidence="2">Heterokaryon incompatibility domain-containing protein</fullName>
    </recommendedName>
</protein>
<proteinExistence type="predicted"/>
<sequence>MNLSWPESVLYSPQIRDTTKTDAGEAKEASDLGRQHEPPHIYNKKLGNNEFRLIYLPAVDDESHPIHASLEAYQIDDFPEYETVSYCWGGENGDTTLCKPVFLGNYWDVLLQTQNCWSMLHYLRPRVGVRVIWVDAICINQMDHQERESQVAIMGRIYEQCLRTVVYLGQEVVRPKNGDNRTYPKRRNLDAVSAKAVSLLELLKMRYFKRVWVIQELVLAPAVIIPVNGVELIIGRRMANPEEVAWHESDAPWMRHICTGQSDPALRRMLEQTSNSQSTDLRDKVFGLLVFLPESKRLRPNYLLSSLHIYVGTIAYMLLNEGHSDLLMEASGHQAPPTVPSWLPDGNLSNLGVLLQKLAGPASKSISWEERDFWERLLQLNPGWEILFLTNPDKS</sequence>
<dbReference type="Proteomes" id="UP000288168">
    <property type="component" value="Unassembled WGS sequence"/>
</dbReference>
<dbReference type="STRING" id="1325734.A0A428P092"/>
<dbReference type="InterPro" id="IPR052895">
    <property type="entry name" value="HetReg/Transcr_Mod"/>
</dbReference>
<evidence type="ECO:0000313" key="3">
    <source>
        <dbReference type="EMBL" id="RSL46534.1"/>
    </source>
</evidence>
<gene>
    <name evidence="3" type="ORF">CEP54_013795</name>
</gene>
<evidence type="ECO:0000313" key="4">
    <source>
        <dbReference type="Proteomes" id="UP000288168"/>
    </source>
</evidence>
<organism evidence="3 4">
    <name type="scientific">Fusarium duplospermum</name>
    <dbReference type="NCBI Taxonomy" id="1325734"/>
    <lineage>
        <taxon>Eukaryota</taxon>
        <taxon>Fungi</taxon>
        <taxon>Dikarya</taxon>
        <taxon>Ascomycota</taxon>
        <taxon>Pezizomycotina</taxon>
        <taxon>Sordariomycetes</taxon>
        <taxon>Hypocreomycetidae</taxon>
        <taxon>Hypocreales</taxon>
        <taxon>Nectriaceae</taxon>
        <taxon>Fusarium</taxon>
        <taxon>Fusarium solani species complex</taxon>
    </lineage>
</organism>
<evidence type="ECO:0000259" key="2">
    <source>
        <dbReference type="Pfam" id="PF06985"/>
    </source>
</evidence>
<feature type="region of interest" description="Disordered" evidence="1">
    <location>
        <begin position="14"/>
        <end position="41"/>
    </location>
</feature>
<dbReference type="OrthoDB" id="2157530at2759"/>
<dbReference type="InterPro" id="IPR010730">
    <property type="entry name" value="HET"/>
</dbReference>
<dbReference type="EMBL" id="NKCI01000236">
    <property type="protein sequence ID" value="RSL46534.1"/>
    <property type="molecule type" value="Genomic_DNA"/>
</dbReference>
<dbReference type="PANTHER" id="PTHR24148">
    <property type="entry name" value="ANKYRIN REPEAT DOMAIN-CONTAINING PROTEIN 39 HOMOLOG-RELATED"/>
    <property type="match status" value="1"/>
</dbReference>
<comment type="caution">
    <text evidence="3">The sequence shown here is derived from an EMBL/GenBank/DDBJ whole genome shotgun (WGS) entry which is preliminary data.</text>
</comment>
<dbReference type="Pfam" id="PF06985">
    <property type="entry name" value="HET"/>
    <property type="match status" value="1"/>
</dbReference>
<accession>A0A428P092</accession>
<feature type="domain" description="Heterokaryon incompatibility" evidence="2">
    <location>
        <begin position="81"/>
        <end position="216"/>
    </location>
</feature>
<dbReference type="AlphaFoldDB" id="A0A428P092"/>
<name>A0A428P092_9HYPO</name>
<dbReference type="PANTHER" id="PTHR24148:SF81">
    <property type="entry name" value="HETEROKARYON INCOMPATIBILITY DOMAIN-CONTAINING PROTEIN"/>
    <property type="match status" value="1"/>
</dbReference>
<feature type="compositionally biased region" description="Basic and acidic residues" evidence="1">
    <location>
        <begin position="17"/>
        <end position="39"/>
    </location>
</feature>
<reference evidence="3 4" key="1">
    <citation type="submission" date="2017-06" db="EMBL/GenBank/DDBJ databases">
        <title>Comparative genomic analysis of Ambrosia Fusariam Clade fungi.</title>
        <authorList>
            <person name="Stajich J.E."/>
            <person name="Carrillo J."/>
            <person name="Kijimoto T."/>
            <person name="Eskalen A."/>
            <person name="O'Donnell K."/>
            <person name="Kasson M."/>
        </authorList>
    </citation>
    <scope>NUCLEOTIDE SEQUENCE [LARGE SCALE GENOMIC DNA]</scope>
    <source>
        <strain evidence="3 4">NRRL62584</strain>
    </source>
</reference>
<keyword evidence="4" id="KW-1185">Reference proteome</keyword>
<evidence type="ECO:0000256" key="1">
    <source>
        <dbReference type="SAM" id="MobiDB-lite"/>
    </source>
</evidence>